<reference evidence="4" key="1">
    <citation type="journal article" date="2019" name="Int. J. Syst. Evol. Microbiol.">
        <title>The Global Catalogue of Microorganisms (GCM) 10K type strain sequencing project: providing services to taxonomists for standard genome sequencing and annotation.</title>
        <authorList>
            <consortium name="The Broad Institute Genomics Platform"/>
            <consortium name="The Broad Institute Genome Sequencing Center for Infectious Disease"/>
            <person name="Wu L."/>
            <person name="Ma J."/>
        </authorList>
    </citation>
    <scope>NUCLEOTIDE SEQUENCE [LARGE SCALE GENOMIC DNA]</scope>
    <source>
        <strain evidence="4">KCTC 33842</strain>
    </source>
</reference>
<dbReference type="PANTHER" id="PTHR35333:SF5">
    <property type="entry name" value="CONSERVED LIPOPROTEIN LPQF-RELATED"/>
    <property type="match status" value="1"/>
</dbReference>
<comment type="caution">
    <text evidence="3">The sequence shown here is derived from an EMBL/GenBank/DDBJ whole genome shotgun (WGS) entry which is preliminary data.</text>
</comment>
<dbReference type="Proteomes" id="UP001597475">
    <property type="component" value="Unassembled WGS sequence"/>
</dbReference>
<evidence type="ECO:0000313" key="3">
    <source>
        <dbReference type="EMBL" id="MFD2608604.1"/>
    </source>
</evidence>
<sequence>MNKLLRLAPALVLCAAVSAPASAQTPSAPTAQASALTRLLSAPEAQEAWFTPEFLAQVPLETIRAQLASIRAQFGAFVRLDTLEGRPLAVYERGTLVVTSAPLDAQGRLNSFGAVPGPAPEGQVTPAAQSGAAAFLTDLFAPETVDVTRFSPAFLAQVPEAELVGLFAGIRAENGKLLSVEARPGNWRLNFERGKLDVTALQVNAQGQVEALMLAPAAPDVSFGTLEDARAAFAALPGQVSLLVREVAPDMDAPALATLNAARPLAVGSAFKLAILGELQAQVSAGQKRWTDEVTLTDAAKSLPSGTLQDAPAGSTYTLRDLAARMIRDSDNTATDLLLASVGRAGVEARLGQSAMPSTREFFALKDPANVDLLRAYRSAGLNRDARRAVLAQVAALPLPNVGVFVQAAAQGRTTAQDVEWFVSTERLCALMNEVAALPETQLNPGVAAREDFARVSYKGGSEAGVLNLTTQVVNRAGKTYCVSATWNRPEPLNEQQFIGLYAATLKLLK</sequence>
<name>A0ABW5P0F6_9DEIO</name>
<proteinExistence type="predicted"/>
<dbReference type="InterPro" id="IPR000871">
    <property type="entry name" value="Beta-lactam_class-A"/>
</dbReference>
<accession>A0ABW5P0F6</accession>
<keyword evidence="3" id="KW-0378">Hydrolase</keyword>
<dbReference type="Pfam" id="PF13354">
    <property type="entry name" value="Beta-lactamase2"/>
    <property type="match status" value="1"/>
</dbReference>
<protein>
    <submittedName>
        <fullName evidence="3">Serine hydrolase</fullName>
    </submittedName>
</protein>
<dbReference type="InterPro" id="IPR045155">
    <property type="entry name" value="Beta-lactam_cat"/>
</dbReference>
<gene>
    <name evidence="3" type="ORF">ACFSR9_03995</name>
</gene>
<dbReference type="RefSeq" id="WP_386843268.1">
    <property type="nucleotide sequence ID" value="NZ_JBHUMK010000013.1"/>
</dbReference>
<keyword evidence="4" id="KW-1185">Reference proteome</keyword>
<feature type="domain" description="Beta-lactamase class A catalytic" evidence="2">
    <location>
        <begin position="250"/>
        <end position="369"/>
    </location>
</feature>
<dbReference type="InterPro" id="IPR012338">
    <property type="entry name" value="Beta-lactam/transpept-like"/>
</dbReference>
<keyword evidence="1" id="KW-0732">Signal</keyword>
<dbReference type="PANTHER" id="PTHR35333">
    <property type="entry name" value="BETA-LACTAMASE"/>
    <property type="match status" value="1"/>
</dbReference>
<feature type="chain" id="PRO_5046755163" evidence="1">
    <location>
        <begin position="24"/>
        <end position="510"/>
    </location>
</feature>
<evidence type="ECO:0000256" key="1">
    <source>
        <dbReference type="SAM" id="SignalP"/>
    </source>
</evidence>
<dbReference type="GO" id="GO:0016787">
    <property type="term" value="F:hydrolase activity"/>
    <property type="evidence" value="ECO:0007669"/>
    <property type="project" value="UniProtKB-KW"/>
</dbReference>
<dbReference type="SUPFAM" id="SSF56601">
    <property type="entry name" value="beta-lactamase/transpeptidase-like"/>
    <property type="match status" value="1"/>
</dbReference>
<dbReference type="Gene3D" id="3.40.710.10">
    <property type="entry name" value="DD-peptidase/beta-lactamase superfamily"/>
    <property type="match status" value="1"/>
</dbReference>
<organism evidence="3 4">
    <name type="scientific">Deinococcus taklimakanensis</name>
    <dbReference type="NCBI Taxonomy" id="536443"/>
    <lineage>
        <taxon>Bacteria</taxon>
        <taxon>Thermotogati</taxon>
        <taxon>Deinococcota</taxon>
        <taxon>Deinococci</taxon>
        <taxon>Deinococcales</taxon>
        <taxon>Deinococcaceae</taxon>
        <taxon>Deinococcus</taxon>
    </lineage>
</organism>
<evidence type="ECO:0000313" key="4">
    <source>
        <dbReference type="Proteomes" id="UP001597475"/>
    </source>
</evidence>
<dbReference type="EMBL" id="JBHUMK010000013">
    <property type="protein sequence ID" value="MFD2608604.1"/>
    <property type="molecule type" value="Genomic_DNA"/>
</dbReference>
<feature type="signal peptide" evidence="1">
    <location>
        <begin position="1"/>
        <end position="23"/>
    </location>
</feature>
<evidence type="ECO:0000259" key="2">
    <source>
        <dbReference type="Pfam" id="PF13354"/>
    </source>
</evidence>